<evidence type="ECO:0000256" key="2">
    <source>
        <dbReference type="ARBA" id="ARBA00004496"/>
    </source>
</evidence>
<feature type="region of interest" description="Disordered" evidence="6">
    <location>
        <begin position="3399"/>
        <end position="3422"/>
    </location>
</feature>
<dbReference type="InterPro" id="IPR013783">
    <property type="entry name" value="Ig-like_fold"/>
</dbReference>
<evidence type="ECO:0000313" key="9">
    <source>
        <dbReference type="Proteomes" id="UP000663880"/>
    </source>
</evidence>
<evidence type="ECO:0000256" key="5">
    <source>
        <dbReference type="ARBA" id="ARBA00023273"/>
    </source>
</evidence>
<feature type="region of interest" description="Disordered" evidence="6">
    <location>
        <begin position="1947"/>
        <end position="1968"/>
    </location>
</feature>
<keyword evidence="4" id="KW-0969">Cilium</keyword>
<dbReference type="InterPro" id="IPR053879">
    <property type="entry name" value="HYDIN_VesB_CFA65-like_Ig"/>
</dbReference>
<dbReference type="GO" id="GO:0003341">
    <property type="term" value="P:cilium movement"/>
    <property type="evidence" value="ECO:0007669"/>
    <property type="project" value="TreeGrafter"/>
</dbReference>
<dbReference type="GO" id="GO:1904158">
    <property type="term" value="P:axonemal central apparatus assembly"/>
    <property type="evidence" value="ECO:0007669"/>
    <property type="project" value="TreeGrafter"/>
</dbReference>
<dbReference type="EMBL" id="CAJOBZ010000002">
    <property type="protein sequence ID" value="CAF4756968.1"/>
    <property type="molecule type" value="Genomic_DNA"/>
</dbReference>
<dbReference type="InterPro" id="IPR033305">
    <property type="entry name" value="Hydin-like"/>
</dbReference>
<name>A0A821LX85_9NEOP</name>
<evidence type="ECO:0000256" key="3">
    <source>
        <dbReference type="ARBA" id="ARBA00022490"/>
    </source>
</evidence>
<organism evidence="8 9">
    <name type="scientific">Pieris macdunnoughi</name>
    <dbReference type="NCBI Taxonomy" id="345717"/>
    <lineage>
        <taxon>Eukaryota</taxon>
        <taxon>Metazoa</taxon>
        <taxon>Ecdysozoa</taxon>
        <taxon>Arthropoda</taxon>
        <taxon>Hexapoda</taxon>
        <taxon>Insecta</taxon>
        <taxon>Pterygota</taxon>
        <taxon>Neoptera</taxon>
        <taxon>Endopterygota</taxon>
        <taxon>Lepidoptera</taxon>
        <taxon>Glossata</taxon>
        <taxon>Ditrysia</taxon>
        <taxon>Papilionoidea</taxon>
        <taxon>Pieridae</taxon>
        <taxon>Pierinae</taxon>
        <taxon>Pieris</taxon>
    </lineage>
</organism>
<evidence type="ECO:0000256" key="6">
    <source>
        <dbReference type="SAM" id="MobiDB-lite"/>
    </source>
</evidence>
<evidence type="ECO:0000256" key="1">
    <source>
        <dbReference type="ARBA" id="ARBA00004138"/>
    </source>
</evidence>
<evidence type="ECO:0000259" key="7">
    <source>
        <dbReference type="Pfam" id="PF22544"/>
    </source>
</evidence>
<feature type="domain" description="HYDIN/VesB/CFA65-like Ig-like" evidence="7">
    <location>
        <begin position="176"/>
        <end position="268"/>
    </location>
</feature>
<accession>A0A821LX85</accession>
<evidence type="ECO:0000313" key="8">
    <source>
        <dbReference type="EMBL" id="CAF4756968.1"/>
    </source>
</evidence>
<sequence>MELLQKFKQNGYFTADLYHLIAQKKSMGHSEEFQIIPSDYIRELKMSTLERLQSLHAIQIDNYVISGSKSNKTVLSFSPKVIVFQNFKPNDKIVAKFSVKNISKAPTFLNMVFKESSYFFIKPCGNQLLSRLAPGISATFAITFQPAQYEDYTHRVTFYTDVDQYIVPLIAMGPRPIFDFPDSVVIPKTPLKVEKDILVSLRNVGTVPGGFTLSTRCPFSVQPKSAYLNPSQKVDVRIALKTMRLGDINSTLNVIFESGENFKINLSGHTYTVSVELEKQVVRFFDTYNTLVRQQTFKITNKSDHILSYMCLKNECIYYDFEEKVKLASVFYNLKDLESGKCEKLVYYDVLSSDEHERVYTRIFYDEIQALVADESLQYQDKHFSITPIYGKLWPKKSTEITIAFSPKDIGEFSTIAYLDIDGVNDRVPLKIVGTSLPPSINLNLETLDMDCVYINKKYDYEIVSINKGHINGVIVYKNVPPLFGSKITCTPSMHCLRPGEKDIFVISFCNSNQGPFFEEINFAIRDTDVVLKVYLKGVVIYPSLMFSIPCLDFGMVSLGVPKTMELEVINESIVDVNANVKISSDGPEISSITLEDYAVTNKPKPTVPQWPREFHIAPHKVNIGPESRVSLKITLTANLIRANQTSLELELDKSDSPPITLPVTFNAMVPAITPASDINLRACFLDFPYKCDIVITSNEFWGYFTLEEPEESSTLEVKVGVKEGLITPNCALCLPVIIKTNVLGMQEQSICVNLFGMSSPVQICRINGCGVRPIVTCTPIALHWGQVKLLTRTQKTLTLCNDSPVVVNYRASLLNRDGRWQIYPTEGFIEPEGETDLTLSLYLIDADSYTNKAVIQLERVKDILVPLSAIGVGTSILVGEFRDRVVLGRHFTKIPLNCQVVMENCGTRMHALEWSEYYKAPKTKQHSVAFYNLEPKSFKVAAGEKLELTITGLSHKVTTVKEMWYLVGSVEGINKKELLLECQIIAEFVDPKIEISSNVLDFQYDYGPYSEFYKLTDIVTIRNVSKLPLDFDISVKPPFAIIHKQTTYKVLPDEENLCGCICYTESDLNVLKMTDSDPYQCKIFIDYLTLKPVDPLRNEPLHFFQDINKIKLAFNLTHTVEERLEDQEVMKIQVLFDTTKHLSLKSRVYCDLLRVKFKGHKNKDVIKLIGKINFPNVLILTPRIDFQCVLNGSIESKTIKIQNVTPLLVCYQFNWKKYCILGTKLPDRSADTVYKSSTETEASTGRSGGELHEILACRTPVGSAVDNIGKEIIEKSFISTTQNEVPLETISVLNEDITQDIKFKKYVTMKTITPMVDVDYESDFEWIHKFSKKDKSPNICINDVLQLTPHRGLLKPNEVEFIHVIFRPNVNMNIRATLECEVLGGPAESILVTGQSSDLIYKLNTGKINFKIRSFHENAFEQLILTNVSQLPFEYKTYLNEPKWENDLYGTILNVIPDGKVLEPEEFISVNIEVRPGAMGYFGSTFVLEVGHLPFIPIEVFGWGVIPQVYISLPRPEIAKLSPEVGYQAIPTLTEEYLEAINEIFMNRVTEHLNSPFTEKCFEDPMFQKDWFICSTWDGYPSSMDIELAIERMLLINYIKLRPDILNVYSTTSKMIPIPGFQTTPYVIDYGVVITGSCVHCCVDIINYGPIVIKLHFAKGTQVPIWLGLKLCGKLNPGESGKLEATFSPTSNDFTELEQNVETSFNIDVPYGVTIPIQIKALCAVPYLMSNVRAIDFGTVRCGDKVISSIPLKNIGKPTCIWYVTLKSKTPGPNPMTVLDSSGKFEPGEGGWLSIAFKPIMELPYEGLLVFKFHMNPNRMTIPVSGQGIVPQVHIIGPNVSFPPTLPWAETTDIYFGLTNPCPFPIELIVAHSDVNWNEEEEIYQLLNKYYNKPDEMLVKAIRPGAGMPEAIMNFYIRFKERVKRCIEEEGQMSKITTKQTAAAKKSKNIKGPVSKTTTRDNLSPKKARTEAEIINDIIGSLKESKVDPLKECIAAYEATSTADDQADNHAKGILIFFHGSPCEEINCQEMAYSTGKALGIPTVNVDMCVVEALCTSTCNAKQVILNAVNEMFDVIHKFKGDDEKETESEDLFKETDDEFDIIWKKIEFLANSKNIATPRSKASDKKKKRSSTSSITSHSAVGAMGSTTMFQMDLTTELLTDFFKHPKFNRGFIVDTLTSIVFKSPPLTLTSVIKCKSNIWNIHLVLCQSDFTKWAQSHEETQREHEQVDENASKIYDETEIENIIDSFEDMDENEFENANPEHKSIYITYGLEDRRRQYYEKQGHPGDYVKLEKSGRDRSKSLLVIDNESKKKMKKEDTKAKPTSEYLLMSTKYNEYSKNTFENLVNIANNWIIEEGEVGFPLYGFSGQIVGSSHKKLKKKSEIQLQTSEVSICERGFPLTLIYCPCLRYKTAIVNMFLGSELVRDALREDKEYDILNCPINLKEFTVLLPKTFPLMNHEDPLRWQYLDESPIKKCECNPLTDLNLLDDTSQDNVLNILSKWHCSCGKKVTSSQTSTSEIPSMSIDKTSEDNQEEMYPLPLHSVKCTLERDSRIVLEPGDLVRCKYSFSPQYEGNYAVKRFVEVSGWPASRIDINVSAICDLPRLDSRPKKMFENFVRRSVEDKVYKVTYIDDQKLFEFGPIFIGVNRIYEEQYSIELRNSSLITADVIVEFLEETSVFQIDKTFVNLEPGCREKVTVSAAPADLGIHTSVLLFCVKDNPEIVTVKIACNGVVPVVEILPLTKSIEYGRHLLYRKEDDRFIVKNDSILPIMWQIHNPQDFVEDFIIAQTSGIVQRQDNQVVPVTYIACRVGVISHRALTVDIYDAEGRGNPMIVDALHLSAECYDVMVECAYENPSENFLNYGNVKVNSTVVQEMYLLNRGKYNIFYKLKKVKNFPEPSLLKSFEAIPECGVVPPTVKLINIEFECTPTTSMNLVNVPAYICSLLDGSKNQVVVAKFPVCVTIASFYNTFTLFPLGELNFHIIPVGSGVMREVILNNTSKCPITYEIILPEQYQLDPDAQPAAKLKDNKIKNPPLKCGNFFIMNDDNLLAPGTSRTLQIQFMATAARTFEETIKFIISDTCPAEACGVPLRLVGTGAMPTLDFWNIETTFREHLIVKYLSDYKVPESSPHCVFVEDSVTLHFYGVNVNTSYTASIDLYNSGLVASALTMRLHYQSNSSLDIFSLDKYQTHIEPLLHKNLGIIFSPKRIEQYRAVLEIKLKLLDNQEKSFKVCLIGDGVIPRIRLLYPQLRHHRIALLQFPVTCLGSITKQQIRFKNISSVKSKVKADVFCPHKEERPIFWITSNFSNFDMDYDAKDMMASSLTLTLCPKEVCTIHIHFNPIRKGRVSCDVKLTIFENPYEFFVVLCEAEAFMEDVIIVGLEMLSMELDLDAFKSGEGTVSTASTSDTRKKSKSAAVPKKSKIEIKKSKRISQASVKHSDTTSSIEHSLQKYLLDFEGCELFAIKKRTVIMVNNSEKLYRFSWEESELVVVKPSIGYISPGEEKDLEIIFFSPKPIVLKKEFLYVTLMGVIDDSLTMDIKGSTWDNRQTVTAFDHNEFVGINERYQAVIDEQFHISPENALDIIQMVVVYSATAEYTKYSCDLKEELNMNDTFIYQTRTVNFKVRNTSKVPMKILWNFVIDDEFPSRIDKEKTELKPNKDDEKDIIEASQITLFSEKSSRESVDTWFEVDLPFAIEPPKQCLKPNQNCTFKLTFAPLDAFSYKVRLKSFIENMDPYDQNISCKISAKSLVPYVHLDIEESDYLTSGKRKGAIALPPHVTVLEFNVLGSGCYKKDFNVINPTNEGYEFIFEMLISEKPELVPVHCNKLKGFVDGGTSTEVEFTFAPTAPGIYESQWKFLIPVHSIVMNLLVVGIVREPDVLFVPTILLIRNSLVGFTSENVVILKNNENESLNYEFKGNSLCNESGKTPVVVEPEMGVLRARSATEIRIIYTPIQDGPLSFKIFCNIQYLTTVLTLCVNALSHSIKPKILYYLIGNEHVLNSDAITNIHLDQTASTYQRTIPFTIKNDGSATFFFEWQYTCSAVKKYLQVSVEPNSGHVKPGGEVDCTVYFTLKQVPVQAFPMTLSISDGPEYSILLHAEISKPTYHFSCMDFDFGKCIVNAPDATYKKNIAFENEDSSPIILDLNFSNIPELFVYYQEETHIEPGRRMKISIFFRPKQVKLYEFKLHFWVNSLCEEIVTIKGEGVPLLYDLYEGCQKSFDLGAVKVGDKIVRQIEVMNHSKVSIDATFIFKDIYGVTDDDTKSEGTSVCLSPSTVLPPNAEGELSRGKMLQQFKDEKIREQISMDVQNALSSLKVIPNKCTIRSHRKVPIKIQFKPIGMISNLNVQLNMKVFHFERPLVRLSGCATGMSLSFSQNSLQFGRVRKRGCKILKVMLQNKGDFGARFWWQPLKSDEFQISPSQGTIAARTNVTFTITFRPVKHNPFIKVWASCNIENYPPLELALYATCVDIGNIQNKSLYLECPVREVQTEYIIVTNPSDDMWLVLSEISGGPFETLKEFQVEPNSTFEIPVYFKPKSIGKHESQVLYSPLGESALFVTLIGAAMHPNPNGTINISVSAKEFHTEELFVYNITEFPEEYVVSSEIVKIIPDKFEGHYEIKHPDTVKVWGEAAATCRWTIVCFEECEIQVKVIFVNVKTREYQFYNIIVTINPSKIVDTLTFVSRARESAQMEISVKNPLSTDAEFQIRSDKINCTDKLIVPKNSSTVLLMTYSPLVVGESEDFLEVSNNLVGSYIYGVVLKCLPAKEKCLEFSTPLGTSIPLRLRVQNKTDAKTEFVATVSHPSILLEREYTLSAFEKGKFKAIFEPTEMGVQHCKVSFNSAVAGEFVFKIKGTATTPKPQGPFEIKAGGFAMISFKNVFQDHRMFKINVDREDFYVKTLYEPIKSKKDIKFPVYLNEHIVSGEYPTGCLTIETYEPADPKVQWTFFLQGVP</sequence>
<gene>
    <name evidence="8" type="ORF">PMACD_LOCUS1062</name>
</gene>
<protein>
    <recommendedName>
        <fullName evidence="7">HYDIN/VesB/CFA65-like Ig-like domain-containing protein</fullName>
    </recommendedName>
</protein>
<reference evidence="8" key="1">
    <citation type="submission" date="2021-02" db="EMBL/GenBank/DDBJ databases">
        <authorList>
            <person name="Steward A R."/>
        </authorList>
    </citation>
    <scope>NUCLEOTIDE SEQUENCE</scope>
</reference>
<dbReference type="PANTHER" id="PTHR23053">
    <property type="entry name" value="DLEC1 DELETED IN LUNG AND ESOPHAGEAL CANCER 1"/>
    <property type="match status" value="1"/>
</dbReference>
<dbReference type="GO" id="GO:0005930">
    <property type="term" value="C:axoneme"/>
    <property type="evidence" value="ECO:0007669"/>
    <property type="project" value="TreeGrafter"/>
</dbReference>
<dbReference type="PANTHER" id="PTHR23053:SF0">
    <property type="entry name" value="HYDROCEPHALUS-INDUCING PROTEIN HOMOLOG"/>
    <property type="match status" value="1"/>
</dbReference>
<dbReference type="Gene3D" id="2.60.40.10">
    <property type="entry name" value="Immunoglobulins"/>
    <property type="match status" value="21"/>
</dbReference>
<proteinExistence type="predicted"/>
<keyword evidence="3" id="KW-0963">Cytoplasm</keyword>
<keyword evidence="9" id="KW-1185">Reference proteome</keyword>
<feature type="region of interest" description="Disordered" evidence="6">
    <location>
        <begin position="2121"/>
        <end position="2140"/>
    </location>
</feature>
<dbReference type="Proteomes" id="UP000663880">
    <property type="component" value="Unassembled WGS sequence"/>
</dbReference>
<evidence type="ECO:0000256" key="4">
    <source>
        <dbReference type="ARBA" id="ARBA00023069"/>
    </source>
</evidence>
<comment type="subcellular location">
    <subcellularLocation>
        <location evidence="1">Cell projection</location>
        <location evidence="1">Cilium</location>
    </subcellularLocation>
    <subcellularLocation>
        <location evidence="2">Cytoplasm</location>
    </subcellularLocation>
</comment>
<keyword evidence="5" id="KW-0966">Cell projection</keyword>
<dbReference type="OrthoDB" id="442692at2759"/>
<comment type="caution">
    <text evidence="8">The sequence shown here is derived from an EMBL/GenBank/DDBJ whole genome shotgun (WGS) entry which is preliminary data.</text>
</comment>
<dbReference type="Pfam" id="PF22544">
    <property type="entry name" value="HYDIN_VesB_CFA65-like_Ig"/>
    <property type="match status" value="1"/>
</dbReference>